<reference evidence="2" key="1">
    <citation type="submission" date="2023-10" db="EMBL/GenBank/DDBJ databases">
        <title>Genome assembly of Pristionchus species.</title>
        <authorList>
            <person name="Yoshida K."/>
            <person name="Sommer R.J."/>
        </authorList>
    </citation>
    <scope>NUCLEOTIDE SEQUENCE</scope>
    <source>
        <strain evidence="2">RS5133</strain>
    </source>
</reference>
<proteinExistence type="predicted"/>
<keyword evidence="1" id="KW-0472">Membrane</keyword>
<comment type="caution">
    <text evidence="2">The sequence shown here is derived from an EMBL/GenBank/DDBJ whole genome shotgun (WGS) entry which is preliminary data.</text>
</comment>
<feature type="transmembrane region" description="Helical" evidence="1">
    <location>
        <begin position="6"/>
        <end position="26"/>
    </location>
</feature>
<feature type="transmembrane region" description="Helical" evidence="1">
    <location>
        <begin position="63"/>
        <end position="86"/>
    </location>
</feature>
<feature type="transmembrane region" description="Helical" evidence="1">
    <location>
        <begin position="33"/>
        <end position="51"/>
    </location>
</feature>
<feature type="non-terminal residue" evidence="2">
    <location>
        <position position="1"/>
    </location>
</feature>
<evidence type="ECO:0000313" key="2">
    <source>
        <dbReference type="EMBL" id="GMT19830.1"/>
    </source>
</evidence>
<evidence type="ECO:0000313" key="3">
    <source>
        <dbReference type="Proteomes" id="UP001432322"/>
    </source>
</evidence>
<keyword evidence="1" id="KW-1133">Transmembrane helix</keyword>
<keyword evidence="3" id="KW-1185">Reference proteome</keyword>
<dbReference type="EMBL" id="BTSY01000003">
    <property type="protein sequence ID" value="GMT19830.1"/>
    <property type="molecule type" value="Genomic_DNA"/>
</dbReference>
<gene>
    <name evidence="2" type="ORF">PFISCL1PPCAC_11127</name>
</gene>
<name>A0AAV5VPB1_9BILA</name>
<sequence length="128" mass="14486">VDNVFIASAFSFILIIIIIKIYTNIIIKINPSLLLAAGFVFCCIIQGELYYHIFHVNRCNIRYFRVLCTVGNAIISIVEVAVHSIAQPVQLFFHRPLLTLCETLSKMPAREEIRVGFVSFPCHNESGD</sequence>
<keyword evidence="1" id="KW-0812">Transmembrane</keyword>
<protein>
    <recommendedName>
        <fullName evidence="4">G protein-coupled receptor</fullName>
    </recommendedName>
</protein>
<evidence type="ECO:0008006" key="4">
    <source>
        <dbReference type="Google" id="ProtNLM"/>
    </source>
</evidence>
<dbReference type="AlphaFoldDB" id="A0AAV5VPB1"/>
<evidence type="ECO:0000256" key="1">
    <source>
        <dbReference type="SAM" id="Phobius"/>
    </source>
</evidence>
<organism evidence="2 3">
    <name type="scientific">Pristionchus fissidentatus</name>
    <dbReference type="NCBI Taxonomy" id="1538716"/>
    <lineage>
        <taxon>Eukaryota</taxon>
        <taxon>Metazoa</taxon>
        <taxon>Ecdysozoa</taxon>
        <taxon>Nematoda</taxon>
        <taxon>Chromadorea</taxon>
        <taxon>Rhabditida</taxon>
        <taxon>Rhabditina</taxon>
        <taxon>Diplogasteromorpha</taxon>
        <taxon>Diplogasteroidea</taxon>
        <taxon>Neodiplogasteridae</taxon>
        <taxon>Pristionchus</taxon>
    </lineage>
</organism>
<accession>A0AAV5VPB1</accession>
<dbReference type="Proteomes" id="UP001432322">
    <property type="component" value="Unassembled WGS sequence"/>
</dbReference>